<reference evidence="1 2" key="1">
    <citation type="submission" date="2015-03" db="EMBL/GenBank/DDBJ databases">
        <authorList>
            <person name="Murphy D."/>
        </authorList>
    </citation>
    <scope>NUCLEOTIDE SEQUENCE [LARGE SCALE GENOMIC DNA]</scope>
    <source>
        <strain evidence="1 2">DSM 44277</strain>
    </source>
</reference>
<dbReference type="RefSeq" id="WP_169718596.1">
    <property type="nucleotide sequence ID" value="NZ_CSTD01000001.1"/>
</dbReference>
<proteinExistence type="predicted"/>
<organism evidence="1 2">
    <name type="scientific">Mycobacterium bohemicum DSM 44277</name>
    <dbReference type="NCBI Taxonomy" id="1236609"/>
    <lineage>
        <taxon>Bacteria</taxon>
        <taxon>Bacillati</taxon>
        <taxon>Actinomycetota</taxon>
        <taxon>Actinomycetes</taxon>
        <taxon>Mycobacteriales</taxon>
        <taxon>Mycobacteriaceae</taxon>
        <taxon>Mycobacterium</taxon>
    </lineage>
</organism>
<dbReference type="EMBL" id="CSTD01000001">
    <property type="protein sequence ID" value="CPR05827.1"/>
    <property type="molecule type" value="Genomic_DNA"/>
</dbReference>
<protein>
    <submittedName>
        <fullName evidence="1">Uncharacterized protein</fullName>
    </submittedName>
</protein>
<sequence length="47" mass="4576">MVRASYPQLDFGGGGGVVFGGGGVVAFDGAAVVGRTPRCAPSKHAKA</sequence>
<dbReference type="AlphaFoldDB" id="A0A0U0W5I8"/>
<evidence type="ECO:0000313" key="1">
    <source>
        <dbReference type="EMBL" id="CPR05827.1"/>
    </source>
</evidence>
<name>A0A0U0W5I8_MYCBE</name>
<evidence type="ECO:0000313" key="2">
    <source>
        <dbReference type="Proteomes" id="UP000198875"/>
    </source>
</evidence>
<dbReference type="Proteomes" id="UP000198875">
    <property type="component" value="Unassembled WGS sequence"/>
</dbReference>
<accession>A0A0U0W5I8</accession>
<gene>
    <name evidence="1" type="ORF">BN971_00653</name>
</gene>